<dbReference type="Gene3D" id="1.20.1260.10">
    <property type="match status" value="1"/>
</dbReference>
<evidence type="ECO:0000313" key="4">
    <source>
        <dbReference type="EMBL" id="GEE03567.1"/>
    </source>
</evidence>
<dbReference type="RefSeq" id="WP_161897065.1">
    <property type="nucleotide sequence ID" value="NZ_BJOV01000005.1"/>
</dbReference>
<feature type="chain" id="PRO_5038383262" description="DUF305 domain-containing protein" evidence="2">
    <location>
        <begin position="21"/>
        <end position="203"/>
    </location>
</feature>
<proteinExistence type="predicted"/>
<evidence type="ECO:0000256" key="2">
    <source>
        <dbReference type="SAM" id="SignalP"/>
    </source>
</evidence>
<evidence type="ECO:0000313" key="5">
    <source>
        <dbReference type="Proteomes" id="UP000444960"/>
    </source>
</evidence>
<feature type="compositionally biased region" description="Low complexity" evidence="1">
    <location>
        <begin position="37"/>
        <end position="46"/>
    </location>
</feature>
<name>A0A7I9VE22_9ACTN</name>
<dbReference type="PANTHER" id="PTHR36933:SF1">
    <property type="entry name" value="SLL0788 PROTEIN"/>
    <property type="match status" value="1"/>
</dbReference>
<reference evidence="5" key="1">
    <citation type="submission" date="2019-06" db="EMBL/GenBank/DDBJ databases">
        <title>Gordonia isolated from sludge of a wastewater treatment plant.</title>
        <authorList>
            <person name="Tamura T."/>
            <person name="Aoyama K."/>
            <person name="Kang Y."/>
            <person name="Saito S."/>
            <person name="Akiyama N."/>
            <person name="Yazawa K."/>
            <person name="Gonoi T."/>
            <person name="Mikami Y."/>
        </authorList>
    </citation>
    <scope>NUCLEOTIDE SEQUENCE [LARGE SCALE GENOMIC DNA]</scope>
    <source>
        <strain evidence="5">NBRC 107696</strain>
    </source>
</reference>
<dbReference type="Proteomes" id="UP000444960">
    <property type="component" value="Unassembled WGS sequence"/>
</dbReference>
<accession>A0A7I9VE22</accession>
<evidence type="ECO:0000256" key="1">
    <source>
        <dbReference type="SAM" id="MobiDB-lite"/>
    </source>
</evidence>
<organism evidence="4 5">
    <name type="scientific">Gordonia spumicola</name>
    <dbReference type="NCBI Taxonomy" id="589161"/>
    <lineage>
        <taxon>Bacteria</taxon>
        <taxon>Bacillati</taxon>
        <taxon>Actinomycetota</taxon>
        <taxon>Actinomycetes</taxon>
        <taxon>Mycobacteriales</taxon>
        <taxon>Gordoniaceae</taxon>
        <taxon>Gordonia</taxon>
    </lineage>
</organism>
<sequence length="203" mass="20831">MNTRPIAAAIAVVAAVAALSACSSSDDSTSGHEGHDMASMSTSAANASASDSAHNAADVMFAQMMLPHHEQALEMSDILLAKDGVPTDVRALATSIKQAQGPEITQLTSWLTAWGEPTTADMSGHTMDGMVSADDIAKLKDASGPDAAKLYLTQMIAHHEGAVSMAQSQVTGGKNADAVAMARSIVESQTAEITTMKAMLGTS</sequence>
<dbReference type="AlphaFoldDB" id="A0A7I9VE22"/>
<feature type="signal peptide" evidence="2">
    <location>
        <begin position="1"/>
        <end position="20"/>
    </location>
</feature>
<feature type="region of interest" description="Disordered" evidence="1">
    <location>
        <begin position="24"/>
        <end position="46"/>
    </location>
</feature>
<dbReference type="EMBL" id="BJOV01000005">
    <property type="protein sequence ID" value="GEE03567.1"/>
    <property type="molecule type" value="Genomic_DNA"/>
</dbReference>
<protein>
    <recommendedName>
        <fullName evidence="3">DUF305 domain-containing protein</fullName>
    </recommendedName>
</protein>
<dbReference type="InterPro" id="IPR005183">
    <property type="entry name" value="DUF305_CopM-like"/>
</dbReference>
<dbReference type="InterPro" id="IPR012347">
    <property type="entry name" value="Ferritin-like"/>
</dbReference>
<keyword evidence="2" id="KW-0732">Signal</keyword>
<comment type="caution">
    <text evidence="4">The sequence shown here is derived from an EMBL/GenBank/DDBJ whole genome shotgun (WGS) entry which is preliminary data.</text>
</comment>
<dbReference type="Pfam" id="PF03713">
    <property type="entry name" value="DUF305"/>
    <property type="match status" value="1"/>
</dbReference>
<gene>
    <name evidence="4" type="ORF">nbrc107696_40130</name>
</gene>
<evidence type="ECO:0000259" key="3">
    <source>
        <dbReference type="Pfam" id="PF03713"/>
    </source>
</evidence>
<dbReference type="OrthoDB" id="26872at2"/>
<dbReference type="PANTHER" id="PTHR36933">
    <property type="entry name" value="SLL0788 PROTEIN"/>
    <property type="match status" value="1"/>
</dbReference>
<feature type="domain" description="DUF305" evidence="3">
    <location>
        <begin position="58"/>
        <end position="200"/>
    </location>
</feature>
<keyword evidence="5" id="KW-1185">Reference proteome</keyword>
<dbReference type="PROSITE" id="PS51257">
    <property type="entry name" value="PROKAR_LIPOPROTEIN"/>
    <property type="match status" value="1"/>
</dbReference>